<sequence precursor="true">MKRLIYLSPFSLLLIAALVVILILMIPLLFLGLIGSAFSKLGFGLAGIILILVATIAGSFFNIPVMRIKSAPEVVRVPHGRLMDYRYRPQFSGGITIVAVNIGGAVVPVLVSAYLLTRVFIFQEGSGILLSSLAGILIVAAVSYLVAKPVQGVGVGIPILIPPLSALICGLVLSFGISGAAPVIAYVSGTLGTLIGADLLNLRKMCSVGADMVSIGGAGTFDGIFLTGIIAALLA</sequence>
<dbReference type="KEGG" id="mpi:Mpet_0395"/>
<protein>
    <recommendedName>
        <fullName evidence="4">DUF1614 domain-containing protein</fullName>
    </recommendedName>
</protein>
<dbReference type="HOGENOM" id="CLU_082100_0_0_2"/>
<dbReference type="GeneID" id="9742840"/>
<dbReference type="OrthoDB" id="46118at2157"/>
<proteinExistence type="predicted"/>
<gene>
    <name evidence="2" type="ordered locus">Mpet_0395</name>
</gene>
<evidence type="ECO:0000313" key="3">
    <source>
        <dbReference type="Proteomes" id="UP000006565"/>
    </source>
</evidence>
<evidence type="ECO:0000313" key="2">
    <source>
        <dbReference type="EMBL" id="ADN35169.1"/>
    </source>
</evidence>
<dbReference type="Pfam" id="PF07758">
    <property type="entry name" value="DUF1614"/>
    <property type="match status" value="1"/>
</dbReference>
<keyword evidence="3" id="KW-1185">Reference proteome</keyword>
<organism evidence="2 3">
    <name type="scientific">Methanolacinia petrolearia (strain DSM 11571 / OCM 486 / SEBR 4847)</name>
    <name type="common">Methanoplanus petrolearius</name>
    <dbReference type="NCBI Taxonomy" id="679926"/>
    <lineage>
        <taxon>Archaea</taxon>
        <taxon>Methanobacteriati</taxon>
        <taxon>Methanobacteriota</taxon>
        <taxon>Stenosarchaea group</taxon>
        <taxon>Methanomicrobia</taxon>
        <taxon>Methanomicrobiales</taxon>
        <taxon>Methanomicrobiaceae</taxon>
        <taxon>Methanolacinia</taxon>
    </lineage>
</organism>
<feature type="transmembrane region" description="Helical" evidence="1">
    <location>
        <begin position="128"/>
        <end position="147"/>
    </location>
</feature>
<feature type="transmembrane region" description="Helical" evidence="1">
    <location>
        <begin position="41"/>
        <end position="61"/>
    </location>
</feature>
<dbReference type="STRING" id="679926.Mpet_0395"/>
<keyword evidence="1" id="KW-1133">Transmembrane helix</keyword>
<dbReference type="RefSeq" id="WP_013328347.1">
    <property type="nucleotide sequence ID" value="NC_014507.1"/>
</dbReference>
<evidence type="ECO:0000256" key="1">
    <source>
        <dbReference type="SAM" id="Phobius"/>
    </source>
</evidence>
<feature type="transmembrane region" description="Helical" evidence="1">
    <location>
        <begin position="183"/>
        <end position="200"/>
    </location>
</feature>
<dbReference type="InterPro" id="IPR011672">
    <property type="entry name" value="DUF1614"/>
</dbReference>
<feature type="transmembrane region" description="Helical" evidence="1">
    <location>
        <begin position="159"/>
        <end position="177"/>
    </location>
</feature>
<feature type="transmembrane region" description="Helical" evidence="1">
    <location>
        <begin position="212"/>
        <end position="234"/>
    </location>
</feature>
<accession>E1RGF8</accession>
<keyword evidence="1" id="KW-0472">Membrane</keyword>
<dbReference type="AlphaFoldDB" id="E1RGF8"/>
<keyword evidence="1" id="KW-0812">Transmembrane</keyword>
<dbReference type="eggNOG" id="arCOG02159">
    <property type="taxonomic scope" value="Archaea"/>
</dbReference>
<evidence type="ECO:0008006" key="4">
    <source>
        <dbReference type="Google" id="ProtNLM"/>
    </source>
</evidence>
<name>E1RGF8_METP4</name>
<reference evidence="2 3" key="1">
    <citation type="journal article" date="2010" name="Stand. Genomic Sci.">
        <title>Complete genome sequence of Methanoplanus petrolearius type strain (SEBR 4847).</title>
        <authorList>
            <person name="Brambilla E."/>
            <person name="Djao O.D."/>
            <person name="Daligault H."/>
            <person name="Lapidus A."/>
            <person name="Lucas S."/>
            <person name="Hammon N."/>
            <person name="Nolan M."/>
            <person name="Tice H."/>
            <person name="Cheng J.F."/>
            <person name="Han C."/>
            <person name="Tapia R."/>
            <person name="Goodwin L."/>
            <person name="Pitluck S."/>
            <person name="Liolios K."/>
            <person name="Ivanova N."/>
            <person name="Mavromatis K."/>
            <person name="Mikhailova N."/>
            <person name="Pati A."/>
            <person name="Chen A."/>
            <person name="Palaniappan K."/>
            <person name="Land M."/>
            <person name="Hauser L."/>
            <person name="Chang Y.J."/>
            <person name="Jeffries C.D."/>
            <person name="Rohde M."/>
            <person name="Spring S."/>
            <person name="Sikorski J."/>
            <person name="Goker M."/>
            <person name="Woyke T."/>
            <person name="Bristow J."/>
            <person name="Eisen J.A."/>
            <person name="Markowitz V."/>
            <person name="Hugenholtz P."/>
            <person name="Kyrpides N.C."/>
            <person name="Klenk H.P."/>
        </authorList>
    </citation>
    <scope>NUCLEOTIDE SEQUENCE [LARGE SCALE GENOMIC DNA]</scope>
    <source>
        <strain evidence="3">DSM 11571 / OCM 486 / SEBR 4847</strain>
    </source>
</reference>
<feature type="transmembrane region" description="Helical" evidence="1">
    <location>
        <begin position="91"/>
        <end position="116"/>
    </location>
</feature>
<dbReference type="EMBL" id="CP002117">
    <property type="protein sequence ID" value="ADN35169.1"/>
    <property type="molecule type" value="Genomic_DNA"/>
</dbReference>
<dbReference type="Proteomes" id="UP000006565">
    <property type="component" value="Chromosome"/>
</dbReference>
<feature type="transmembrane region" description="Helical" evidence="1">
    <location>
        <begin position="12"/>
        <end position="35"/>
    </location>
</feature>